<organism evidence="2 3">
    <name type="scientific">Allosediminivita pacifica</name>
    <dbReference type="NCBI Taxonomy" id="1267769"/>
    <lineage>
        <taxon>Bacteria</taxon>
        <taxon>Pseudomonadati</taxon>
        <taxon>Pseudomonadota</taxon>
        <taxon>Alphaproteobacteria</taxon>
        <taxon>Rhodobacterales</taxon>
        <taxon>Paracoccaceae</taxon>
        <taxon>Allosediminivita</taxon>
    </lineage>
</organism>
<keyword evidence="1" id="KW-0732">Signal</keyword>
<dbReference type="InterPro" id="IPR021323">
    <property type="entry name" value="DUF2927"/>
</dbReference>
<sequence>MRRAPARFPALAGLAALALIAGCTGSPQAPRSTSVKPAPRPVALGIPAPEPEVPVVPSQRSRDLERYYARLQRDQIARGLLRTDGGGPDTPYTSDMLIRNFESIALEEEYERGRGLRPASADAGLGPVKKWVKPVRMTVEFGANVPDTKRSTDLAAVSDYAARLGRVTGHPVSMAPRGANFHVLVMSEDDADTIAPRIREIVPDADPASLRLFDNLPRSIHCLVIAFADQRGGYEYGQAIAVIRSEHPDLLRLSCIHEEVAQGLGLADDSPQARPSIFNDDDEFALLTSLDELLLQMLYDPALRPGMSAEEARPIYTRKARELMGETVEG</sequence>
<feature type="signal peptide" evidence="1">
    <location>
        <begin position="1"/>
        <end position="29"/>
    </location>
</feature>
<evidence type="ECO:0000256" key="1">
    <source>
        <dbReference type="SAM" id="SignalP"/>
    </source>
</evidence>
<accession>A0A2T6AXD3</accession>
<reference evidence="2 3" key="1">
    <citation type="submission" date="2018-04" db="EMBL/GenBank/DDBJ databases">
        <title>Genomic Encyclopedia of Archaeal and Bacterial Type Strains, Phase II (KMG-II): from individual species to whole genera.</title>
        <authorList>
            <person name="Goeker M."/>
        </authorList>
    </citation>
    <scope>NUCLEOTIDE SEQUENCE [LARGE SCALE GENOMIC DNA]</scope>
    <source>
        <strain evidence="2 3">DSM 29329</strain>
    </source>
</reference>
<dbReference type="PROSITE" id="PS51257">
    <property type="entry name" value="PROKAR_LIPOPROTEIN"/>
    <property type="match status" value="1"/>
</dbReference>
<dbReference type="Pfam" id="PF11150">
    <property type="entry name" value="DUF2927"/>
    <property type="match status" value="1"/>
</dbReference>
<protein>
    <recommendedName>
        <fullName evidence="4">DUF2927 domain-containing protein</fullName>
    </recommendedName>
</protein>
<evidence type="ECO:0008006" key="4">
    <source>
        <dbReference type="Google" id="ProtNLM"/>
    </source>
</evidence>
<evidence type="ECO:0000313" key="3">
    <source>
        <dbReference type="Proteomes" id="UP000244069"/>
    </source>
</evidence>
<keyword evidence="3" id="KW-1185">Reference proteome</keyword>
<dbReference type="AlphaFoldDB" id="A0A2T6AXD3"/>
<proteinExistence type="predicted"/>
<gene>
    <name evidence="2" type="ORF">C8N44_109151</name>
</gene>
<evidence type="ECO:0000313" key="2">
    <source>
        <dbReference type="EMBL" id="PTX48458.1"/>
    </source>
</evidence>
<dbReference type="OrthoDB" id="3295600at2"/>
<comment type="caution">
    <text evidence="2">The sequence shown here is derived from an EMBL/GenBank/DDBJ whole genome shotgun (WGS) entry which is preliminary data.</text>
</comment>
<dbReference type="Proteomes" id="UP000244069">
    <property type="component" value="Unassembled WGS sequence"/>
</dbReference>
<name>A0A2T6AXD3_9RHOB</name>
<dbReference type="RefSeq" id="WP_107975886.1">
    <property type="nucleotide sequence ID" value="NZ_BMEZ01000011.1"/>
</dbReference>
<dbReference type="EMBL" id="QBKN01000009">
    <property type="protein sequence ID" value="PTX48458.1"/>
    <property type="molecule type" value="Genomic_DNA"/>
</dbReference>
<feature type="chain" id="PRO_5015414523" description="DUF2927 domain-containing protein" evidence="1">
    <location>
        <begin position="30"/>
        <end position="330"/>
    </location>
</feature>